<reference evidence="3" key="1">
    <citation type="submission" date="2016-06" db="UniProtKB">
        <authorList>
            <consortium name="WormBaseParasite"/>
        </authorList>
    </citation>
    <scope>IDENTIFICATION</scope>
</reference>
<dbReference type="WBParaSite" id="OFLC_0001060601-mRNA-1">
    <property type="protein sequence ID" value="OFLC_0001060601-mRNA-1"/>
    <property type="gene ID" value="OFLC_0001060601"/>
</dbReference>
<keyword evidence="2" id="KW-1185">Reference proteome</keyword>
<dbReference type="AlphaFoldDB" id="A0A183HSZ4"/>
<evidence type="ECO:0000313" key="2">
    <source>
        <dbReference type="Proteomes" id="UP000267606"/>
    </source>
</evidence>
<dbReference type="EMBL" id="UZAJ01014332">
    <property type="protein sequence ID" value="VDO69883.1"/>
    <property type="molecule type" value="Genomic_DNA"/>
</dbReference>
<accession>A0A183HSZ4</accession>
<reference evidence="1 2" key="2">
    <citation type="submission" date="2018-11" db="EMBL/GenBank/DDBJ databases">
        <authorList>
            <consortium name="Pathogen Informatics"/>
        </authorList>
    </citation>
    <scope>NUCLEOTIDE SEQUENCE [LARGE SCALE GENOMIC DNA]</scope>
</reference>
<protein>
    <submittedName>
        <fullName evidence="1 3">Uncharacterized protein</fullName>
    </submittedName>
</protein>
<organism evidence="3">
    <name type="scientific">Onchocerca flexuosa</name>
    <dbReference type="NCBI Taxonomy" id="387005"/>
    <lineage>
        <taxon>Eukaryota</taxon>
        <taxon>Metazoa</taxon>
        <taxon>Ecdysozoa</taxon>
        <taxon>Nematoda</taxon>
        <taxon>Chromadorea</taxon>
        <taxon>Rhabditida</taxon>
        <taxon>Spirurina</taxon>
        <taxon>Spiruromorpha</taxon>
        <taxon>Filarioidea</taxon>
        <taxon>Onchocercidae</taxon>
        <taxon>Onchocerca</taxon>
    </lineage>
</organism>
<gene>
    <name evidence="1" type="ORF">OFLC_LOCUS10608</name>
</gene>
<sequence>MKQRKAVCELVYKQEEARMLGIRRRVLSEREERKRIPEVLQCEIKFI</sequence>
<evidence type="ECO:0000313" key="3">
    <source>
        <dbReference type="WBParaSite" id="OFLC_0001060601-mRNA-1"/>
    </source>
</evidence>
<dbReference type="Proteomes" id="UP000267606">
    <property type="component" value="Unassembled WGS sequence"/>
</dbReference>
<name>A0A183HSZ4_9BILA</name>
<evidence type="ECO:0000313" key="1">
    <source>
        <dbReference type="EMBL" id="VDO69883.1"/>
    </source>
</evidence>
<proteinExistence type="predicted"/>